<proteinExistence type="predicted"/>
<organism evidence="1 2">
    <name type="scientific">Loa loa</name>
    <name type="common">Eye worm</name>
    <name type="synonym">Filaria loa</name>
    <dbReference type="NCBI Taxonomy" id="7209"/>
    <lineage>
        <taxon>Eukaryota</taxon>
        <taxon>Metazoa</taxon>
        <taxon>Ecdysozoa</taxon>
        <taxon>Nematoda</taxon>
        <taxon>Chromadorea</taxon>
        <taxon>Rhabditida</taxon>
        <taxon>Spirurina</taxon>
        <taxon>Spiruromorpha</taxon>
        <taxon>Filarioidea</taxon>
        <taxon>Onchocercidae</taxon>
        <taxon>Loa</taxon>
    </lineage>
</organism>
<evidence type="ECO:0000313" key="1">
    <source>
        <dbReference type="Proteomes" id="UP000095285"/>
    </source>
</evidence>
<dbReference type="AlphaFoldDB" id="A0A1I7W2B2"/>
<dbReference type="Proteomes" id="UP000095285">
    <property type="component" value="Unassembled WGS sequence"/>
</dbReference>
<accession>A0A1I7W2B2</accession>
<dbReference type="WBParaSite" id="EN70_8869">
    <property type="protein sequence ID" value="EN70_8869"/>
    <property type="gene ID" value="EN70_8869"/>
</dbReference>
<reference evidence="2" key="2">
    <citation type="submission" date="2016-11" db="UniProtKB">
        <authorList>
            <consortium name="WormBaseParasite"/>
        </authorList>
    </citation>
    <scope>IDENTIFICATION</scope>
</reference>
<evidence type="ECO:0000313" key="2">
    <source>
        <dbReference type="WBParaSite" id="EN70_8869"/>
    </source>
</evidence>
<reference evidence="1" key="1">
    <citation type="submission" date="2012-04" db="EMBL/GenBank/DDBJ databases">
        <title>The Genome Sequence of Loa loa.</title>
        <authorList>
            <consortium name="The Broad Institute Genome Sequencing Platform"/>
            <consortium name="Broad Institute Genome Sequencing Center for Infectious Disease"/>
            <person name="Nutman T.B."/>
            <person name="Fink D.L."/>
            <person name="Russ C."/>
            <person name="Young S."/>
            <person name="Zeng Q."/>
            <person name="Gargeya S."/>
            <person name="Alvarado L."/>
            <person name="Berlin A."/>
            <person name="Chapman S.B."/>
            <person name="Chen Z."/>
            <person name="Freedman E."/>
            <person name="Gellesch M."/>
            <person name="Goldberg J."/>
            <person name="Griggs A."/>
            <person name="Gujja S."/>
            <person name="Heilman E.R."/>
            <person name="Heiman D."/>
            <person name="Howarth C."/>
            <person name="Mehta T."/>
            <person name="Neiman D."/>
            <person name="Pearson M."/>
            <person name="Roberts A."/>
            <person name="Saif S."/>
            <person name="Shea T."/>
            <person name="Shenoy N."/>
            <person name="Sisk P."/>
            <person name="Stolte C."/>
            <person name="Sykes S."/>
            <person name="White J."/>
            <person name="Yandava C."/>
            <person name="Haas B."/>
            <person name="Henn M.R."/>
            <person name="Nusbaum C."/>
            <person name="Birren B."/>
        </authorList>
    </citation>
    <scope>NUCLEOTIDE SEQUENCE [LARGE SCALE GENOMIC DNA]</scope>
</reference>
<sequence length="137" mass="15481">MPTTYPEFYIPMMYTVSPEFYIPMMYTGWSSPFSISQCKYDSPETGIIGTSESPTTEYSDRNEKCQAIAGSMIAMDTIKASSLLVEHNLGKVERMIISSRKQPNHAGQIITNLLPDDNTQMTSQSSMLWTEKSVKTW</sequence>
<name>A0A1I7W2B2_LOALO</name>
<protein>
    <submittedName>
        <fullName evidence="2">Ovule protein</fullName>
    </submittedName>
</protein>
<keyword evidence="1" id="KW-1185">Reference proteome</keyword>